<evidence type="ECO:0000256" key="1">
    <source>
        <dbReference type="SAM" id="MobiDB-lite"/>
    </source>
</evidence>
<proteinExistence type="predicted"/>
<dbReference type="EMBL" id="JALDAY010000015">
    <property type="protein sequence ID" value="MCI3277561.1"/>
    <property type="molecule type" value="Genomic_DNA"/>
</dbReference>
<dbReference type="NCBIfam" id="NF038081">
    <property type="entry name" value="BN159_2729_fam"/>
    <property type="match status" value="1"/>
</dbReference>
<organism evidence="2 3">
    <name type="scientific">Streptomyces cylindrosporus</name>
    <dbReference type="NCBI Taxonomy" id="2927583"/>
    <lineage>
        <taxon>Bacteria</taxon>
        <taxon>Bacillati</taxon>
        <taxon>Actinomycetota</taxon>
        <taxon>Actinomycetes</taxon>
        <taxon>Kitasatosporales</taxon>
        <taxon>Streptomycetaceae</taxon>
        <taxon>Streptomyces</taxon>
    </lineage>
</organism>
<protein>
    <submittedName>
        <fullName evidence="2">BN159_2729 family protein</fullName>
    </submittedName>
</protein>
<dbReference type="RefSeq" id="WP_242775388.1">
    <property type="nucleotide sequence ID" value="NZ_JALDAY010000015.1"/>
</dbReference>
<keyword evidence="3" id="KW-1185">Reference proteome</keyword>
<dbReference type="Proteomes" id="UP001165269">
    <property type="component" value="Unassembled WGS sequence"/>
</dbReference>
<sequence length="342" mass="36598">MTTTPETLDAVEQELANRLGMLARSFVADLKAQGRLVGPRGAETLERLRTQIEARRDLPESYRVAVETIIEDCGYPSEVAVSVCTALRRKGLLSDTSGPRPQQEVTAAEPLAATRGAVVVPRTRRPADSAPQPMMQRVDGPAQVRPGAARPPQAEDGPAARWDAARARAVTVATGLRARHAGRLEVMEIAADHERVTVAIRALALSDWEYWLEAIGAPLNAPTRTAGYAQVAAGKIDGVDVHLTAHDVPRLLQAASDAAGEPFYLWGRIYDLSRGLVDQGGRTWVYLGQRQAEGGMPLMALRGGDGKLYPLASIVMAGGSMTPVDLPPVPAEKPRESAGGER</sequence>
<evidence type="ECO:0000313" key="3">
    <source>
        <dbReference type="Proteomes" id="UP001165269"/>
    </source>
</evidence>
<evidence type="ECO:0000313" key="2">
    <source>
        <dbReference type="EMBL" id="MCI3277561.1"/>
    </source>
</evidence>
<feature type="compositionally biased region" description="Basic and acidic residues" evidence="1">
    <location>
        <begin position="332"/>
        <end position="342"/>
    </location>
</feature>
<name>A0ABS9YNY8_9ACTN</name>
<feature type="region of interest" description="Disordered" evidence="1">
    <location>
        <begin position="323"/>
        <end position="342"/>
    </location>
</feature>
<reference evidence="2" key="1">
    <citation type="submission" date="2022-03" db="EMBL/GenBank/DDBJ databases">
        <title>Streptomyces 7R015 and 7R016 isolated from Barleria lupulina in Thailand.</title>
        <authorList>
            <person name="Kanchanasin P."/>
            <person name="Phongsopitanun W."/>
            <person name="Tanasupawat S."/>
        </authorList>
    </citation>
    <scope>NUCLEOTIDE SEQUENCE</scope>
    <source>
        <strain evidence="2">7R015</strain>
    </source>
</reference>
<dbReference type="NCBIfam" id="NF038082">
    <property type="entry name" value="phiSA1p31"/>
    <property type="match status" value="1"/>
</dbReference>
<gene>
    <name evidence="2" type="ORF">MQP27_41485</name>
</gene>
<feature type="region of interest" description="Disordered" evidence="1">
    <location>
        <begin position="123"/>
        <end position="160"/>
    </location>
</feature>
<accession>A0ABS9YNY8</accession>
<comment type="caution">
    <text evidence="2">The sequence shown here is derived from an EMBL/GenBank/DDBJ whole genome shotgun (WGS) entry which is preliminary data.</text>
</comment>